<feature type="compositionally biased region" description="Polar residues" evidence="1">
    <location>
        <begin position="21"/>
        <end position="35"/>
    </location>
</feature>
<keyword evidence="2" id="KW-1133">Transmembrane helix</keyword>
<comment type="caution">
    <text evidence="3">The sequence shown here is derived from an EMBL/GenBank/DDBJ whole genome shotgun (WGS) entry which is preliminary data.</text>
</comment>
<dbReference type="Proteomes" id="UP000038009">
    <property type="component" value="Unassembled WGS sequence"/>
</dbReference>
<evidence type="ECO:0008006" key="5">
    <source>
        <dbReference type="Google" id="ProtNLM"/>
    </source>
</evidence>
<feature type="compositionally biased region" description="Gly residues" evidence="1">
    <location>
        <begin position="1"/>
        <end position="12"/>
    </location>
</feature>
<feature type="transmembrane region" description="Helical" evidence="2">
    <location>
        <begin position="109"/>
        <end position="130"/>
    </location>
</feature>
<reference evidence="3 4" key="1">
    <citation type="journal article" date="2015" name="PLoS Pathog.">
        <title>Leptomonas seymouri: Adaptations to the Dixenous Life Cycle Analyzed by Genome Sequencing, Transcriptome Profiling and Co-infection with Leishmania donovani.</title>
        <authorList>
            <person name="Kraeva N."/>
            <person name="Butenko A."/>
            <person name="Hlavacova J."/>
            <person name="Kostygov A."/>
            <person name="Myskova J."/>
            <person name="Grybchuk D."/>
            <person name="Lestinova T."/>
            <person name="Votypka J."/>
            <person name="Volf P."/>
            <person name="Opperdoes F."/>
            <person name="Flegontov P."/>
            <person name="Lukes J."/>
            <person name="Yurchenko V."/>
        </authorList>
    </citation>
    <scope>NUCLEOTIDE SEQUENCE [LARGE SCALE GENOMIC DNA]</scope>
    <source>
        <strain evidence="3 4">ATCC 30220</strain>
    </source>
</reference>
<evidence type="ECO:0000256" key="2">
    <source>
        <dbReference type="SAM" id="Phobius"/>
    </source>
</evidence>
<accession>A0A0N0P8C6</accession>
<feature type="compositionally biased region" description="Basic and acidic residues" evidence="1">
    <location>
        <begin position="37"/>
        <end position="50"/>
    </location>
</feature>
<evidence type="ECO:0000313" key="3">
    <source>
        <dbReference type="EMBL" id="KPI89799.1"/>
    </source>
</evidence>
<sequence>MSSGSGVGGGQSTGDAVRSARNVTESVKAQFQAARSNPEKELGIPLEELHRRQREARRSHAYVNEETKRKFEVKSSARAQQIMNKGIDRYQREKRQRDLKKNLSMLRKVQVALCLFATGFFGWFAVSYLLPQYAAVQHRNRCAQMRYERAQSSLEAAVGAEEGRRPADTSAVVPVVRIFRVVEDGDEEVKRTIQ</sequence>
<dbReference type="EMBL" id="LJSK01000016">
    <property type="protein sequence ID" value="KPI89799.1"/>
    <property type="molecule type" value="Genomic_DNA"/>
</dbReference>
<proteinExistence type="predicted"/>
<keyword evidence="2" id="KW-0812">Transmembrane</keyword>
<evidence type="ECO:0000313" key="4">
    <source>
        <dbReference type="Proteomes" id="UP000038009"/>
    </source>
</evidence>
<feature type="region of interest" description="Disordered" evidence="1">
    <location>
        <begin position="1"/>
        <end position="59"/>
    </location>
</feature>
<evidence type="ECO:0000256" key="1">
    <source>
        <dbReference type="SAM" id="MobiDB-lite"/>
    </source>
</evidence>
<organism evidence="3 4">
    <name type="scientific">Leptomonas seymouri</name>
    <dbReference type="NCBI Taxonomy" id="5684"/>
    <lineage>
        <taxon>Eukaryota</taxon>
        <taxon>Discoba</taxon>
        <taxon>Euglenozoa</taxon>
        <taxon>Kinetoplastea</taxon>
        <taxon>Metakinetoplastina</taxon>
        <taxon>Trypanosomatida</taxon>
        <taxon>Trypanosomatidae</taxon>
        <taxon>Leishmaniinae</taxon>
        <taxon>Leptomonas</taxon>
    </lineage>
</organism>
<dbReference type="OrthoDB" id="264281at2759"/>
<name>A0A0N0P8C6_LEPSE</name>
<dbReference type="VEuPathDB" id="TriTrypDB:Lsey_0016_0160"/>
<dbReference type="OMA" id="ACKARQF"/>
<dbReference type="AlphaFoldDB" id="A0A0N0P8C6"/>
<keyword evidence="4" id="KW-1185">Reference proteome</keyword>
<gene>
    <name evidence="3" type="ORF">ABL78_1062</name>
</gene>
<protein>
    <recommendedName>
        <fullName evidence="5">Transmembrane protein</fullName>
    </recommendedName>
</protein>
<keyword evidence="2" id="KW-0472">Membrane</keyword>